<feature type="transmembrane region" description="Helical" evidence="6">
    <location>
        <begin position="135"/>
        <end position="155"/>
    </location>
</feature>
<feature type="transmembrane region" description="Helical" evidence="6">
    <location>
        <begin position="42"/>
        <end position="64"/>
    </location>
</feature>
<accession>A0A916J0U8</accession>
<comment type="caution">
    <text evidence="8">The sequence shown here is derived from an EMBL/GenBank/DDBJ whole genome shotgun (WGS) entry which is preliminary data.</text>
</comment>
<dbReference type="AlphaFoldDB" id="A0A916J0U8"/>
<dbReference type="PANTHER" id="PTHR47371:SF3">
    <property type="entry name" value="PHOSPHOGLYCEROL TRANSFERASE I"/>
    <property type="match status" value="1"/>
</dbReference>
<evidence type="ECO:0000259" key="7">
    <source>
        <dbReference type="Pfam" id="PF00884"/>
    </source>
</evidence>
<protein>
    <submittedName>
        <fullName evidence="8">Sulfatase</fullName>
    </submittedName>
</protein>
<evidence type="ECO:0000313" key="9">
    <source>
        <dbReference type="Proteomes" id="UP000742786"/>
    </source>
</evidence>
<dbReference type="RefSeq" id="WP_220634578.1">
    <property type="nucleotide sequence ID" value="NZ_CAJQUM010000001.1"/>
</dbReference>
<dbReference type="Gene3D" id="3.40.720.10">
    <property type="entry name" value="Alkaline Phosphatase, subunit A"/>
    <property type="match status" value="1"/>
</dbReference>
<evidence type="ECO:0000256" key="4">
    <source>
        <dbReference type="ARBA" id="ARBA00022989"/>
    </source>
</evidence>
<dbReference type="EMBL" id="CAJQUM010000001">
    <property type="protein sequence ID" value="CAG4882513.1"/>
    <property type="molecule type" value="Genomic_DNA"/>
</dbReference>
<dbReference type="Gene3D" id="3.30.1120.80">
    <property type="match status" value="1"/>
</dbReference>
<dbReference type="SUPFAM" id="SSF53649">
    <property type="entry name" value="Alkaline phosphatase-like"/>
    <property type="match status" value="1"/>
</dbReference>
<feature type="domain" description="Sulfatase N-terminal" evidence="7">
    <location>
        <begin position="272"/>
        <end position="541"/>
    </location>
</feature>
<evidence type="ECO:0000256" key="1">
    <source>
        <dbReference type="ARBA" id="ARBA00004651"/>
    </source>
</evidence>
<evidence type="ECO:0000256" key="3">
    <source>
        <dbReference type="ARBA" id="ARBA00022692"/>
    </source>
</evidence>
<keyword evidence="3 6" id="KW-0812">Transmembrane</keyword>
<keyword evidence="5 6" id="KW-0472">Membrane</keyword>
<dbReference type="InterPro" id="IPR000917">
    <property type="entry name" value="Sulfatase_N"/>
</dbReference>
<dbReference type="GO" id="GO:0005886">
    <property type="term" value="C:plasma membrane"/>
    <property type="evidence" value="ECO:0007669"/>
    <property type="project" value="UniProtKB-SubCell"/>
</dbReference>
<comment type="subcellular location">
    <subcellularLocation>
        <location evidence="1">Cell membrane</location>
        <topology evidence="1">Multi-pass membrane protein</topology>
    </subcellularLocation>
</comment>
<dbReference type="PANTHER" id="PTHR47371">
    <property type="entry name" value="LIPOTEICHOIC ACID SYNTHASE"/>
    <property type="match status" value="1"/>
</dbReference>
<dbReference type="CDD" id="cd16015">
    <property type="entry name" value="LTA_synthase"/>
    <property type="match status" value="1"/>
</dbReference>
<name>A0A916J0U8_9PROT</name>
<keyword evidence="2" id="KW-1003">Cell membrane</keyword>
<evidence type="ECO:0000313" key="8">
    <source>
        <dbReference type="EMBL" id="CAG4882513.1"/>
    </source>
</evidence>
<dbReference type="InterPro" id="IPR017850">
    <property type="entry name" value="Alkaline_phosphatase_core_sf"/>
</dbReference>
<sequence>MTLQGPGHTLMLAFLAICALTRAALLWKTGATQVPPALWPGIFAIGLWFDLAVLAWLASPLLLWQALRRKGMVLTPLRKMLRIALCWLAISLLLFGALAEWTFWDEFSTRFNFIAVDYLIYTHEVIGNILESYPVGALLAGIGLAGAALVWTLSARILAVSVTQPRRLVLVGIAIALPLASWYLADSDQMLFSANVYANELAGNGLMTFFAALRRNDLDYDRFYRTVPDAKAHHILATLGVEREELSEALKVDDEEDETFDPRRIPFSRPPRNVVLITVESLSAEFLGSFGNKQGLTPRLDRLANEGLLFTQLYATGTRTVRGLDALTIGLPPIPGQAIARRPGNDHLATVGEVLRRQGIETLFIYGGYGYFDNMNAYFSGNDYQVIDRTDFPKSSVGFANIWGVADEYLFDNTLTQLDRVHASGKPFLAQIMTTSNHRPYTYPDGRIDIPSPGRREGGVKYTDYAIGHFIEQARAKPWFADTLFVIVADHCASAAGKTRLPVPGYHIPLIMYAPKMLKPGRYDRMVSQIDIPPTLIDVMGLRGDEHFFGTSVFEQGKHLPRAFISNYQELGYLKGDRLVVLGPRQRVEMFSIRAGGSAVPVVDDPVLEDEAVAWYQTAFREFKRGELTLP</sequence>
<keyword evidence="9" id="KW-1185">Reference proteome</keyword>
<gene>
    <name evidence="8" type="ORF">GTOL_10395</name>
</gene>
<dbReference type="Proteomes" id="UP000742786">
    <property type="component" value="Unassembled WGS sequence"/>
</dbReference>
<keyword evidence="4 6" id="KW-1133">Transmembrane helix</keyword>
<evidence type="ECO:0000256" key="5">
    <source>
        <dbReference type="ARBA" id="ARBA00023136"/>
    </source>
</evidence>
<proteinExistence type="predicted"/>
<dbReference type="InterPro" id="IPR050448">
    <property type="entry name" value="OpgB/LTA_synthase_biosynth"/>
</dbReference>
<feature type="transmembrane region" description="Helical" evidence="6">
    <location>
        <begin position="167"/>
        <end position="185"/>
    </location>
</feature>
<organism evidence="8 9">
    <name type="scientific">Georgfuchsia toluolica</name>
    <dbReference type="NCBI Taxonomy" id="424218"/>
    <lineage>
        <taxon>Bacteria</taxon>
        <taxon>Pseudomonadati</taxon>
        <taxon>Pseudomonadota</taxon>
        <taxon>Betaproteobacteria</taxon>
        <taxon>Nitrosomonadales</taxon>
        <taxon>Sterolibacteriaceae</taxon>
        <taxon>Georgfuchsia</taxon>
    </lineage>
</organism>
<evidence type="ECO:0000256" key="6">
    <source>
        <dbReference type="SAM" id="Phobius"/>
    </source>
</evidence>
<dbReference type="Pfam" id="PF00884">
    <property type="entry name" value="Sulfatase"/>
    <property type="match status" value="1"/>
</dbReference>
<reference evidence="8" key="1">
    <citation type="submission" date="2021-04" db="EMBL/GenBank/DDBJ databases">
        <authorList>
            <person name="Hornung B."/>
        </authorList>
    </citation>
    <scope>NUCLEOTIDE SEQUENCE</scope>
    <source>
        <strain evidence="8">G5G6</strain>
    </source>
</reference>
<evidence type="ECO:0000256" key="2">
    <source>
        <dbReference type="ARBA" id="ARBA00022475"/>
    </source>
</evidence>
<feature type="transmembrane region" description="Helical" evidence="6">
    <location>
        <begin position="85"/>
        <end position="104"/>
    </location>
</feature>